<dbReference type="PANTHER" id="PTHR31388">
    <property type="entry name" value="PEROXIDASE 72-RELATED"/>
    <property type="match status" value="1"/>
</dbReference>
<feature type="disulfide bond" evidence="17">
    <location>
        <begin position="204"/>
        <end position="231"/>
    </location>
</feature>
<evidence type="ECO:0000256" key="5">
    <source>
        <dbReference type="ARBA" id="ARBA00022559"/>
    </source>
</evidence>
<comment type="similarity">
    <text evidence="3">Belongs to the peroxidase family. Ascorbate peroxidase subfamily.</text>
</comment>
<evidence type="ECO:0000256" key="11">
    <source>
        <dbReference type="ARBA" id="ARBA00023157"/>
    </source>
</evidence>
<dbReference type="SUPFAM" id="SSF48113">
    <property type="entry name" value="Heme-dependent peroxidases"/>
    <property type="match status" value="1"/>
</dbReference>
<evidence type="ECO:0000259" key="19">
    <source>
        <dbReference type="PROSITE" id="PS50873"/>
    </source>
</evidence>
<feature type="binding site" evidence="15">
    <location>
        <position position="198"/>
    </location>
    <ligand>
        <name>Ca(2+)</name>
        <dbReference type="ChEBI" id="CHEBI:29108"/>
        <label>2</label>
    </ligand>
</feature>
<evidence type="ECO:0000256" key="4">
    <source>
        <dbReference type="ARBA" id="ARBA00012313"/>
    </source>
</evidence>
<dbReference type="PROSITE" id="PS00435">
    <property type="entry name" value="PEROXIDASE_1"/>
    <property type="match status" value="1"/>
</dbReference>
<evidence type="ECO:0000256" key="13">
    <source>
        <dbReference type="PIRSR" id="PIRSR600823-1"/>
    </source>
</evidence>
<evidence type="ECO:0000256" key="6">
    <source>
        <dbReference type="ARBA" id="ARBA00022617"/>
    </source>
</evidence>
<feature type="binding site" evidence="15">
    <location>
        <position position="77"/>
    </location>
    <ligand>
        <name>Ca(2+)</name>
        <dbReference type="ChEBI" id="CHEBI:29108"/>
        <label>1</label>
    </ligand>
</feature>
<gene>
    <name evidence="20" type="ORF">MANES_15G104300v8</name>
</gene>
<organism evidence="20 21">
    <name type="scientific">Manihot esculenta</name>
    <name type="common">Cassava</name>
    <name type="synonym">Jatropha manihot</name>
    <dbReference type="NCBI Taxonomy" id="3983"/>
    <lineage>
        <taxon>Eukaryota</taxon>
        <taxon>Viridiplantae</taxon>
        <taxon>Streptophyta</taxon>
        <taxon>Embryophyta</taxon>
        <taxon>Tracheophyta</taxon>
        <taxon>Spermatophyta</taxon>
        <taxon>Magnoliopsida</taxon>
        <taxon>eudicotyledons</taxon>
        <taxon>Gunneridae</taxon>
        <taxon>Pentapetalae</taxon>
        <taxon>rosids</taxon>
        <taxon>fabids</taxon>
        <taxon>Malpighiales</taxon>
        <taxon>Euphorbiaceae</taxon>
        <taxon>Crotonoideae</taxon>
        <taxon>Manihoteae</taxon>
        <taxon>Manihot</taxon>
    </lineage>
</organism>
<dbReference type="InterPro" id="IPR002016">
    <property type="entry name" value="Haem_peroxidase"/>
</dbReference>
<dbReference type="Gene3D" id="1.10.520.10">
    <property type="match status" value="1"/>
</dbReference>
<evidence type="ECO:0000256" key="8">
    <source>
        <dbReference type="ARBA" id="ARBA00022837"/>
    </source>
</evidence>
<protein>
    <recommendedName>
        <fullName evidence="4 18">Peroxidase</fullName>
        <ecNumber evidence="4 18">1.11.1.7</ecNumber>
    </recommendedName>
</protein>
<feature type="binding site" evidence="15">
    <location>
        <position position="79"/>
    </location>
    <ligand>
        <name>Ca(2+)</name>
        <dbReference type="ChEBI" id="CHEBI:29108"/>
        <label>1</label>
    </ligand>
</feature>
<dbReference type="OrthoDB" id="2113341at2759"/>
<keyword evidence="8 15" id="KW-0106">Calcium</keyword>
<feature type="binding site" evidence="14">
    <location>
        <position position="166"/>
    </location>
    <ligand>
        <name>substrate</name>
    </ligand>
</feature>
<evidence type="ECO:0000256" key="16">
    <source>
        <dbReference type="PIRSR" id="PIRSR600823-4"/>
    </source>
</evidence>
<evidence type="ECO:0000256" key="3">
    <source>
        <dbReference type="ARBA" id="ARBA00006873"/>
    </source>
</evidence>
<evidence type="ECO:0000256" key="7">
    <source>
        <dbReference type="ARBA" id="ARBA00022723"/>
    </source>
</evidence>
<dbReference type="FunFam" id="1.10.520.10:FF:000009">
    <property type="entry name" value="Peroxidase"/>
    <property type="match status" value="1"/>
</dbReference>
<feature type="binding site" evidence="15">
    <location>
        <position position="246"/>
    </location>
    <ligand>
        <name>Ca(2+)</name>
        <dbReference type="ChEBI" id="CHEBI:29108"/>
        <label>2</label>
    </ligand>
</feature>
<dbReference type="Proteomes" id="UP000091857">
    <property type="component" value="Chromosome 15"/>
</dbReference>
<dbReference type="Gramene" id="Manes.15G104300.1.v8.1">
    <property type="protein sequence ID" value="Manes.15G104300.1.v8.1.CDS"/>
    <property type="gene ID" value="Manes.15G104300.v8.1"/>
</dbReference>
<evidence type="ECO:0000256" key="2">
    <source>
        <dbReference type="ARBA" id="ARBA00002322"/>
    </source>
</evidence>
<feature type="disulfide bond" evidence="17">
    <location>
        <begin position="124"/>
        <end position="324"/>
    </location>
</feature>
<evidence type="ECO:0000256" key="15">
    <source>
        <dbReference type="PIRSR" id="PIRSR600823-3"/>
    </source>
</evidence>
<dbReference type="PANTHER" id="PTHR31388:SF210">
    <property type="entry name" value="PEROXIDASE"/>
    <property type="match status" value="1"/>
</dbReference>
<evidence type="ECO:0000313" key="20">
    <source>
        <dbReference type="EMBL" id="OAY28917.1"/>
    </source>
</evidence>
<feature type="chain" id="PRO_5011830786" description="Peroxidase" evidence="18">
    <location>
        <begin position="23"/>
        <end position="342"/>
    </location>
</feature>
<dbReference type="PROSITE" id="PS50873">
    <property type="entry name" value="PEROXIDASE_4"/>
    <property type="match status" value="1"/>
</dbReference>
<dbReference type="Pfam" id="PF00141">
    <property type="entry name" value="peroxidase"/>
    <property type="match status" value="1"/>
</dbReference>
<dbReference type="GO" id="GO:0042744">
    <property type="term" value="P:hydrogen peroxide catabolic process"/>
    <property type="evidence" value="ECO:0007669"/>
    <property type="project" value="UniProtKB-KW"/>
</dbReference>
<dbReference type="EMBL" id="CM004401">
    <property type="protein sequence ID" value="OAY28917.1"/>
    <property type="molecule type" value="Genomic_DNA"/>
</dbReference>
<dbReference type="PRINTS" id="PR00461">
    <property type="entry name" value="PLPEROXIDASE"/>
</dbReference>
<dbReference type="InterPro" id="IPR010255">
    <property type="entry name" value="Haem_peroxidase_sf"/>
</dbReference>
<keyword evidence="11 17" id="KW-1015">Disulfide bond</keyword>
<proteinExistence type="inferred from homology"/>
<evidence type="ECO:0000256" key="14">
    <source>
        <dbReference type="PIRSR" id="PIRSR600823-2"/>
    </source>
</evidence>
<dbReference type="OMA" id="CRFIMNR"/>
<name>A0A2C9UEX5_MANES</name>
<dbReference type="EC" id="1.11.1.7" evidence="4 18"/>
<evidence type="ECO:0000256" key="10">
    <source>
        <dbReference type="ARBA" id="ARBA00023004"/>
    </source>
</evidence>
<dbReference type="InterPro" id="IPR019793">
    <property type="entry name" value="Peroxidases_heam-ligand_BS"/>
</dbReference>
<reference evidence="21" key="1">
    <citation type="journal article" date="2016" name="Nat. Biotechnol.">
        <title>Sequencing wild and cultivated cassava and related species reveals extensive interspecific hybridization and genetic diversity.</title>
        <authorList>
            <person name="Bredeson J.V."/>
            <person name="Lyons J.B."/>
            <person name="Prochnik S.E."/>
            <person name="Wu G.A."/>
            <person name="Ha C.M."/>
            <person name="Edsinger-Gonzales E."/>
            <person name="Grimwood J."/>
            <person name="Schmutz J."/>
            <person name="Rabbi I.Y."/>
            <person name="Egesi C."/>
            <person name="Nauluvula P."/>
            <person name="Lebot V."/>
            <person name="Ndunguru J."/>
            <person name="Mkamilo G."/>
            <person name="Bart R.S."/>
            <person name="Setter T.L."/>
            <person name="Gleadow R.M."/>
            <person name="Kulakow P."/>
            <person name="Ferguson M.E."/>
            <person name="Rounsley S."/>
            <person name="Rokhsar D.S."/>
        </authorList>
    </citation>
    <scope>NUCLEOTIDE SEQUENCE [LARGE SCALE GENOMIC DNA]</scope>
    <source>
        <strain evidence="21">cv. AM560-2</strain>
    </source>
</reference>
<feature type="signal peptide" evidence="18">
    <location>
        <begin position="1"/>
        <end position="22"/>
    </location>
</feature>
<feature type="disulfide bond" evidence="17">
    <location>
        <begin position="38"/>
        <end position="118"/>
    </location>
</feature>
<feature type="disulfide bond" evidence="17">
    <location>
        <begin position="71"/>
        <end position="76"/>
    </location>
</feature>
<keyword evidence="18" id="KW-0964">Secreted</keyword>
<feature type="binding site" evidence="15">
    <location>
        <position position="70"/>
    </location>
    <ligand>
        <name>Ca(2+)</name>
        <dbReference type="ChEBI" id="CHEBI:29108"/>
        <label>1</label>
    </ligand>
</feature>
<feature type="binding site" evidence="15">
    <location>
        <position position="91"/>
    </location>
    <ligand>
        <name>Ca(2+)</name>
        <dbReference type="ChEBI" id="CHEBI:29108"/>
        <label>1</label>
    </ligand>
</feature>
<feature type="site" description="Transition state stabilizer" evidence="16">
    <location>
        <position position="65"/>
    </location>
</feature>
<dbReference type="GO" id="GO:0046872">
    <property type="term" value="F:metal ion binding"/>
    <property type="evidence" value="ECO:0007669"/>
    <property type="project" value="UniProtKB-UniRule"/>
</dbReference>
<dbReference type="GO" id="GO:0004601">
    <property type="term" value="F:peroxidase activity"/>
    <property type="evidence" value="ECO:0000318"/>
    <property type="project" value="GO_Central"/>
</dbReference>
<evidence type="ECO:0000256" key="12">
    <source>
        <dbReference type="ARBA" id="ARBA00023180"/>
    </source>
</evidence>
<dbReference type="Gene3D" id="1.10.420.10">
    <property type="entry name" value="Peroxidase, domain 2"/>
    <property type="match status" value="1"/>
</dbReference>
<keyword evidence="18" id="KW-0732">Signal</keyword>
<comment type="cofactor">
    <cofactor evidence="15 18">
        <name>Ca(2+)</name>
        <dbReference type="ChEBI" id="CHEBI:29108"/>
    </cofactor>
    <text evidence="15 18">Binds 2 calcium ions per subunit.</text>
</comment>
<keyword evidence="9 18" id="KW-0560">Oxidoreductase</keyword>
<keyword evidence="18" id="KW-0376">Hydrogen peroxide</keyword>
<dbReference type="CDD" id="cd00693">
    <property type="entry name" value="secretory_peroxidase"/>
    <property type="match status" value="1"/>
</dbReference>
<dbReference type="FunFam" id="1.10.420.10:FF:000001">
    <property type="entry name" value="Peroxidase"/>
    <property type="match status" value="1"/>
</dbReference>
<feature type="binding site" evidence="15">
    <location>
        <position position="75"/>
    </location>
    <ligand>
        <name>Ca(2+)</name>
        <dbReference type="ChEBI" id="CHEBI:29108"/>
        <label>1</label>
    </ligand>
</feature>
<comment type="subcellular location">
    <subcellularLocation>
        <location evidence="18">Secreted</location>
    </subcellularLocation>
</comment>
<dbReference type="GO" id="GO:0009505">
    <property type="term" value="C:plant-type cell wall"/>
    <property type="evidence" value="ECO:0000318"/>
    <property type="project" value="GO_Central"/>
</dbReference>
<keyword evidence="6 18" id="KW-0349">Heme</keyword>
<dbReference type="InterPro" id="IPR000823">
    <property type="entry name" value="Peroxidase_pln"/>
</dbReference>
<feature type="domain" description="Plant heme peroxidase family profile" evidence="19">
    <location>
        <begin position="28"/>
        <end position="328"/>
    </location>
</feature>
<keyword evidence="21" id="KW-1185">Reference proteome</keyword>
<accession>A0A2C9UEX5</accession>
<dbReference type="AlphaFoldDB" id="A0A2C9UEX5"/>
<comment type="caution">
    <text evidence="20">The sequence shown here is derived from an EMBL/GenBank/DDBJ whole genome shotgun (WGS) entry which is preliminary data.</text>
</comment>
<sequence length="342" mass="37400">MKHPSPLLMIVAGLVSAILVGAQLGYAQLSPTFYDQTCPNVSFIIREVILEAMLTDPRIDASLNRLHFHDCFVNGCDGSLLLDTTPTMEGEKEALGNNNSARGFDVVDTMKARLESACPGVVSCADILTIASQESVTLAGGPTWTNLLGRRDSFNASRAQANLSLPSPFMTLEELIVNFRNVGLPNVTDLVALSGAHTFGQAQCRTFRTRIYDSPELPLNSTYNVTLSRICSRNGTTDANSRTQLDATTPNVFDNQYFSNLQFGRGLLKSDQVLFSTPGSNTTEIVNRFTANRAVFFQSFVDAMIRMGNLRPLTGTEGEIRLNCRRRNGNLAEPGIRMVTSM</sequence>
<keyword evidence="10 15" id="KW-0408">Iron</keyword>
<comment type="cofactor">
    <cofactor evidence="15 18">
        <name>heme b</name>
        <dbReference type="ChEBI" id="CHEBI:60344"/>
    </cofactor>
    <text evidence="15 18">Binds 1 heme b (iron(II)-protoporphyrin IX) group per subunit.</text>
</comment>
<feature type="binding site" description="axial binding residue" evidence="15">
    <location>
        <position position="197"/>
    </location>
    <ligand>
        <name>heme b</name>
        <dbReference type="ChEBI" id="CHEBI:60344"/>
    </ligand>
    <ligandPart>
        <name>Fe</name>
        <dbReference type="ChEBI" id="CHEBI:18248"/>
    </ligandPart>
</feature>
<comment type="function">
    <text evidence="2">Removal of H(2)O(2), oxidation of toxic reductants, biosynthesis and degradation of lignin, suberization, auxin catabolism, response to environmental stresses such as wounding, pathogen attack and oxidative stress. These functions might be dependent on each isozyme/isoform in each plant tissue.</text>
</comment>
<keyword evidence="5 18" id="KW-0575">Peroxidase</keyword>
<evidence type="ECO:0000256" key="18">
    <source>
        <dbReference type="RuleBase" id="RU362060"/>
    </source>
</evidence>
<evidence type="ECO:0000256" key="17">
    <source>
        <dbReference type="PIRSR" id="PIRSR600823-5"/>
    </source>
</evidence>
<feature type="binding site" evidence="15">
    <location>
        <position position="249"/>
    </location>
    <ligand>
        <name>Ca(2+)</name>
        <dbReference type="ChEBI" id="CHEBI:29108"/>
        <label>2</label>
    </ligand>
</feature>
<dbReference type="GO" id="GO:0006979">
    <property type="term" value="P:response to oxidative stress"/>
    <property type="evidence" value="ECO:0007669"/>
    <property type="project" value="UniProtKB-UniRule"/>
</dbReference>
<dbReference type="GO" id="GO:0005576">
    <property type="term" value="C:extracellular region"/>
    <property type="evidence" value="ECO:0007669"/>
    <property type="project" value="UniProtKB-SubCell"/>
</dbReference>
<feature type="binding site" evidence="15">
    <location>
        <position position="73"/>
    </location>
    <ligand>
        <name>Ca(2+)</name>
        <dbReference type="ChEBI" id="CHEBI:29108"/>
        <label>1</label>
    </ligand>
</feature>
<comment type="similarity">
    <text evidence="18">Belongs to the peroxidase family. Classical plant (class III) peroxidase subfamily.</text>
</comment>
<dbReference type="GO" id="GO:0020037">
    <property type="term" value="F:heme binding"/>
    <property type="evidence" value="ECO:0007669"/>
    <property type="project" value="UniProtKB-UniRule"/>
</dbReference>
<evidence type="ECO:0000256" key="9">
    <source>
        <dbReference type="ARBA" id="ARBA00023002"/>
    </source>
</evidence>
<keyword evidence="7 15" id="KW-0479">Metal-binding</keyword>
<feature type="binding site" evidence="15">
    <location>
        <position position="254"/>
    </location>
    <ligand>
        <name>Ca(2+)</name>
        <dbReference type="ChEBI" id="CHEBI:29108"/>
        <label>2</label>
    </ligand>
</feature>
<comment type="catalytic activity">
    <reaction evidence="1 18">
        <text>2 a phenolic donor + H2O2 = 2 a phenolic radical donor + 2 H2O</text>
        <dbReference type="Rhea" id="RHEA:56136"/>
        <dbReference type="ChEBI" id="CHEBI:15377"/>
        <dbReference type="ChEBI" id="CHEBI:16240"/>
        <dbReference type="ChEBI" id="CHEBI:139520"/>
        <dbReference type="ChEBI" id="CHEBI:139521"/>
        <dbReference type="EC" id="1.11.1.7"/>
    </reaction>
</comment>
<evidence type="ECO:0000256" key="1">
    <source>
        <dbReference type="ARBA" id="ARBA00000189"/>
    </source>
</evidence>
<dbReference type="InterPro" id="IPR033905">
    <property type="entry name" value="Secretory_peroxidase"/>
</dbReference>
<evidence type="ECO:0000313" key="21">
    <source>
        <dbReference type="Proteomes" id="UP000091857"/>
    </source>
</evidence>
<keyword evidence="12" id="KW-0325">Glycoprotein</keyword>
<feature type="active site" description="Proton acceptor" evidence="13">
    <location>
        <position position="69"/>
    </location>
</feature>
<dbReference type="STRING" id="3983.A0A2C9UEX5"/>
<dbReference type="GO" id="GO:0140825">
    <property type="term" value="F:lactoperoxidase activity"/>
    <property type="evidence" value="ECO:0007669"/>
    <property type="project" value="UniProtKB-EC"/>
</dbReference>
<dbReference type="PRINTS" id="PR00458">
    <property type="entry name" value="PEROXIDASE"/>
</dbReference>